<proteinExistence type="predicted"/>
<evidence type="ECO:0000256" key="1">
    <source>
        <dbReference type="ARBA" id="ARBA00022857"/>
    </source>
</evidence>
<keyword evidence="4" id="KW-1185">Reference proteome</keyword>
<dbReference type="Pfam" id="PF00107">
    <property type="entry name" value="ADH_zinc_N"/>
    <property type="match status" value="1"/>
</dbReference>
<dbReference type="CDD" id="cd05289">
    <property type="entry name" value="MDR_like_2"/>
    <property type="match status" value="1"/>
</dbReference>
<evidence type="ECO:0000259" key="2">
    <source>
        <dbReference type="SMART" id="SM00829"/>
    </source>
</evidence>
<dbReference type="OrthoDB" id="9792162at2"/>
<dbReference type="EMBL" id="RCBY01000046">
    <property type="protein sequence ID" value="RQH45439.1"/>
    <property type="molecule type" value="Genomic_DNA"/>
</dbReference>
<dbReference type="SUPFAM" id="SSF50129">
    <property type="entry name" value="GroES-like"/>
    <property type="match status" value="1"/>
</dbReference>
<protein>
    <submittedName>
        <fullName evidence="3">Zinc-binding alcohol dehydrogenase family protein</fullName>
    </submittedName>
</protein>
<dbReference type="PANTHER" id="PTHR44154">
    <property type="entry name" value="QUINONE OXIDOREDUCTASE"/>
    <property type="match status" value="1"/>
</dbReference>
<dbReference type="Proteomes" id="UP000269154">
    <property type="component" value="Unassembled WGS sequence"/>
</dbReference>
<dbReference type="Gene3D" id="3.90.180.10">
    <property type="entry name" value="Medium-chain alcohol dehydrogenases, catalytic domain"/>
    <property type="match status" value="1"/>
</dbReference>
<dbReference type="InterPro" id="IPR036291">
    <property type="entry name" value="NAD(P)-bd_dom_sf"/>
</dbReference>
<evidence type="ECO:0000313" key="3">
    <source>
        <dbReference type="EMBL" id="RQH45439.1"/>
    </source>
</evidence>
<organism evidence="3 4">
    <name type="scientific">Okeania hirsuta</name>
    <dbReference type="NCBI Taxonomy" id="1458930"/>
    <lineage>
        <taxon>Bacteria</taxon>
        <taxon>Bacillati</taxon>
        <taxon>Cyanobacteriota</taxon>
        <taxon>Cyanophyceae</taxon>
        <taxon>Oscillatoriophycideae</taxon>
        <taxon>Oscillatoriales</taxon>
        <taxon>Microcoleaceae</taxon>
        <taxon>Okeania</taxon>
    </lineage>
</organism>
<dbReference type="Gene3D" id="3.40.50.720">
    <property type="entry name" value="NAD(P)-binding Rossmann-like Domain"/>
    <property type="match status" value="1"/>
</dbReference>
<accession>A0A3N6Q301</accession>
<gene>
    <name evidence="3" type="ORF">D5R40_10630</name>
</gene>
<dbReference type="PANTHER" id="PTHR44154:SF1">
    <property type="entry name" value="QUINONE OXIDOREDUCTASE"/>
    <property type="match status" value="1"/>
</dbReference>
<keyword evidence="1" id="KW-0521">NADP</keyword>
<sequence>MRAIRAIRFYNFGSPTTQLKLEELPTPVLQPGEVLVEVHAASINPSDVKNILGVMENTTLPRTPGRDFAGVVVAGEPNLIGTEVWGTGGDIGFIRDGSHASHLVLPVAAIQPKPQNISMIQAATIGVRYITAWLSLIEAANLQPGETVLVVGGTGGVGKAAIQIAKWKGAKVLGTVRRESDYSIVETSGVDIVINLATENLNSAVLAATGGKGVDVVLDTVGGSMLENSMLTLSPRGRLVAISAPPKEAKICFDLRDFYHRELRLFGVDSRAFDVTQCGEILAELNPLFETNAILPPEAIVTYPLRGGIIAYEQVHNRTNVSQLVLTTNM</sequence>
<dbReference type="InterPro" id="IPR051603">
    <property type="entry name" value="Zinc-ADH_QOR/CCCR"/>
</dbReference>
<dbReference type="InterPro" id="IPR013154">
    <property type="entry name" value="ADH-like_N"/>
</dbReference>
<comment type="caution">
    <text evidence="3">The sequence shown here is derived from an EMBL/GenBank/DDBJ whole genome shotgun (WGS) entry which is preliminary data.</text>
</comment>
<name>A0A3N6Q301_9CYAN</name>
<dbReference type="AlphaFoldDB" id="A0A3N6Q301"/>
<dbReference type="Pfam" id="PF08240">
    <property type="entry name" value="ADH_N"/>
    <property type="match status" value="1"/>
</dbReference>
<dbReference type="SMART" id="SM00829">
    <property type="entry name" value="PKS_ER"/>
    <property type="match status" value="1"/>
</dbReference>
<reference evidence="3 4" key="1">
    <citation type="journal article" date="2018" name="ACS Chem. Biol.">
        <title>Ketoreductase domain dysfunction expands chemodiversity: malyngamide biosynthesis in the cyanobacterium Okeania hirsuta.</title>
        <authorList>
            <person name="Moss N.A."/>
            <person name="Leao T."/>
            <person name="Rankin M."/>
            <person name="McCullough T.M."/>
            <person name="Qu P."/>
            <person name="Korobeynikov A."/>
            <person name="Smith J.L."/>
            <person name="Gerwick L."/>
            <person name="Gerwick W.H."/>
        </authorList>
    </citation>
    <scope>NUCLEOTIDE SEQUENCE [LARGE SCALE GENOMIC DNA]</scope>
    <source>
        <strain evidence="3 4">PAB10Feb10-1</strain>
    </source>
</reference>
<dbReference type="InterPro" id="IPR020843">
    <property type="entry name" value="ER"/>
</dbReference>
<dbReference type="SUPFAM" id="SSF51735">
    <property type="entry name" value="NAD(P)-binding Rossmann-fold domains"/>
    <property type="match status" value="1"/>
</dbReference>
<dbReference type="RefSeq" id="WP_124143324.1">
    <property type="nucleotide sequence ID" value="NZ_CAWOKI010000332.1"/>
</dbReference>
<feature type="domain" description="Enoyl reductase (ER)" evidence="2">
    <location>
        <begin position="16"/>
        <end position="326"/>
    </location>
</feature>
<evidence type="ECO:0000313" key="4">
    <source>
        <dbReference type="Proteomes" id="UP000269154"/>
    </source>
</evidence>
<dbReference type="GO" id="GO:0016491">
    <property type="term" value="F:oxidoreductase activity"/>
    <property type="evidence" value="ECO:0007669"/>
    <property type="project" value="InterPro"/>
</dbReference>
<dbReference type="InterPro" id="IPR011032">
    <property type="entry name" value="GroES-like_sf"/>
</dbReference>
<dbReference type="InterPro" id="IPR013149">
    <property type="entry name" value="ADH-like_C"/>
</dbReference>